<dbReference type="AlphaFoldDB" id="A0AAX3XAP6"/>
<organism evidence="1 2">
    <name type="scientific">Ligilactobacillus salivarius</name>
    <dbReference type="NCBI Taxonomy" id="1624"/>
    <lineage>
        <taxon>Bacteria</taxon>
        <taxon>Bacillati</taxon>
        <taxon>Bacillota</taxon>
        <taxon>Bacilli</taxon>
        <taxon>Lactobacillales</taxon>
        <taxon>Lactobacillaceae</taxon>
        <taxon>Ligilactobacillus</taxon>
    </lineage>
</organism>
<dbReference type="RefSeq" id="WP_284650829.1">
    <property type="nucleotide sequence ID" value="NZ_CP123973.1"/>
</dbReference>
<evidence type="ECO:0000313" key="2">
    <source>
        <dbReference type="Proteomes" id="UP001231316"/>
    </source>
</evidence>
<reference evidence="1" key="1">
    <citation type="submission" date="2023-04" db="EMBL/GenBank/DDBJ databases">
        <title>Four porcine-derived lactic acid bacteria strains analyses and their evaluation as potential probiotics based on genomics.</title>
        <authorList>
            <person name="Niu D."/>
        </authorList>
    </citation>
    <scope>NUCLEOTIDE SEQUENCE</scope>
    <source>
        <strain evidence="1">ZSA5</strain>
        <plasmid evidence="1">unnamed2</plasmid>
    </source>
</reference>
<proteinExistence type="predicted"/>
<geneLocation type="plasmid" evidence="1 2">
    <name>unnamed2</name>
</geneLocation>
<gene>
    <name evidence="1" type="ORF">QFE45_11290</name>
</gene>
<name>A0AAX3XAP6_9LACO</name>
<keyword evidence="1" id="KW-0614">Plasmid</keyword>
<protein>
    <recommendedName>
        <fullName evidence="3">DUF1642 domain-containing protein</fullName>
    </recommendedName>
</protein>
<evidence type="ECO:0008006" key="3">
    <source>
        <dbReference type="Google" id="ProtNLM"/>
    </source>
</evidence>
<sequence length="161" mass="19008">MNELKDMTKDELLDELESKNIHVVSNETLSNYSDAMDDIMQAFMEIVDDVNKNYFNEPTQEQLENVWQEENQSWSEVGGEVEPFDEEFAKALYYRKCVGQAIEDDAIKFLSWLDNNNRFFTYVSLEDDSEFVDLIEYHPLTNLESYLLEDKQALEQVLFED</sequence>
<dbReference type="Proteomes" id="UP001231316">
    <property type="component" value="Plasmid unnamed2"/>
</dbReference>
<accession>A0AAX3XAP6</accession>
<evidence type="ECO:0000313" key="1">
    <source>
        <dbReference type="EMBL" id="WII29840.1"/>
    </source>
</evidence>
<dbReference type="EMBL" id="CP123973">
    <property type="protein sequence ID" value="WII29840.1"/>
    <property type="molecule type" value="Genomic_DNA"/>
</dbReference>